<sequence>MGENSLPWQANYYEPLFSILPGSIISQPATKTISVSNRTRGIGKVVINLFFHKKLCYPFIVKLPYWRYYRNQRCSLRLWSYLCAHAAFYGLHRLMKSQKDIIRAGNAITSVFINE</sequence>
<evidence type="ECO:0000313" key="1">
    <source>
        <dbReference type="EMBL" id="KAF1085372.1"/>
    </source>
</evidence>
<organism evidence="1 2">
    <name type="scientific">Sporotomaculum syntrophicum</name>
    <dbReference type="NCBI Taxonomy" id="182264"/>
    <lineage>
        <taxon>Bacteria</taxon>
        <taxon>Bacillati</taxon>
        <taxon>Bacillota</taxon>
        <taxon>Clostridia</taxon>
        <taxon>Eubacteriales</taxon>
        <taxon>Desulfallaceae</taxon>
        <taxon>Sporotomaculum</taxon>
    </lineage>
</organism>
<evidence type="ECO:0000313" key="2">
    <source>
        <dbReference type="Proteomes" id="UP000798488"/>
    </source>
</evidence>
<reference evidence="1" key="1">
    <citation type="submission" date="2016-02" db="EMBL/GenBank/DDBJ databases">
        <title>Draft Genome Sequence of Sporotomaculum syntrophicum Strain FB, a Syntrophic Benzoate Degrader.</title>
        <authorList>
            <person name="Nobu M.K."/>
            <person name="Narihiro T."/>
            <person name="Qiu Y.-L."/>
            <person name="Ohashi A."/>
            <person name="Liu W.-T."/>
            <person name="Yuji S."/>
        </authorList>
    </citation>
    <scope>NUCLEOTIDE SEQUENCE</scope>
    <source>
        <strain evidence="1">FB</strain>
    </source>
</reference>
<comment type="caution">
    <text evidence="1">The sequence shown here is derived from an EMBL/GenBank/DDBJ whole genome shotgun (WGS) entry which is preliminary data.</text>
</comment>
<keyword evidence="2" id="KW-1185">Reference proteome</keyword>
<protein>
    <submittedName>
        <fullName evidence="1">Uncharacterized protein</fullName>
    </submittedName>
</protein>
<dbReference type="EMBL" id="LSRS01000003">
    <property type="protein sequence ID" value="KAF1085372.1"/>
    <property type="molecule type" value="Genomic_DNA"/>
</dbReference>
<proteinExistence type="predicted"/>
<accession>A0A9D2WRP4</accession>
<name>A0A9D2WRP4_9FIRM</name>
<dbReference type="Proteomes" id="UP000798488">
    <property type="component" value="Unassembled WGS sequence"/>
</dbReference>
<gene>
    <name evidence="1" type="ORF">SPSYN_01508</name>
</gene>
<dbReference type="AlphaFoldDB" id="A0A9D2WRP4"/>